<keyword evidence="2" id="KW-1185">Reference proteome</keyword>
<organism evidence="1 2">
    <name type="scientific">Microscilla marina ATCC 23134</name>
    <dbReference type="NCBI Taxonomy" id="313606"/>
    <lineage>
        <taxon>Bacteria</taxon>
        <taxon>Pseudomonadati</taxon>
        <taxon>Bacteroidota</taxon>
        <taxon>Cytophagia</taxon>
        <taxon>Cytophagales</taxon>
        <taxon>Microscillaceae</taxon>
        <taxon>Microscilla</taxon>
    </lineage>
</organism>
<protein>
    <submittedName>
        <fullName evidence="1">Uncharacterized protein</fullName>
    </submittedName>
</protein>
<dbReference type="Proteomes" id="UP000004095">
    <property type="component" value="Unassembled WGS sequence"/>
</dbReference>
<proteinExistence type="predicted"/>
<evidence type="ECO:0000313" key="2">
    <source>
        <dbReference type="Proteomes" id="UP000004095"/>
    </source>
</evidence>
<dbReference type="EMBL" id="AAWS01000112">
    <property type="protein sequence ID" value="EAY23830.1"/>
    <property type="molecule type" value="Genomic_DNA"/>
</dbReference>
<name>A2A0K6_MICM2</name>
<dbReference type="AlphaFoldDB" id="A2A0K6"/>
<reference evidence="1 2" key="1">
    <citation type="submission" date="2007-01" db="EMBL/GenBank/DDBJ databases">
        <authorList>
            <person name="Haygood M."/>
            <person name="Podell S."/>
            <person name="Anderson C."/>
            <person name="Hopkinson B."/>
            <person name="Roe K."/>
            <person name="Barbeau K."/>
            <person name="Gaasterland T."/>
            <person name="Ferriera S."/>
            <person name="Johnson J."/>
            <person name="Kravitz S."/>
            <person name="Beeson K."/>
            <person name="Sutton G."/>
            <person name="Rogers Y.-H."/>
            <person name="Friedman R."/>
            <person name="Frazier M."/>
            <person name="Venter J.C."/>
        </authorList>
    </citation>
    <scope>NUCLEOTIDE SEQUENCE [LARGE SCALE GENOMIC DNA]</scope>
    <source>
        <strain evidence="1 2">ATCC 23134</strain>
    </source>
</reference>
<sequence>MPNPALLTANSEGTPTRVWQQSPLLGAGIRLRVLRLLQINVSLLRDFNYRPGTSPYPSPWRFRLGFSL</sequence>
<comment type="caution">
    <text evidence="1">The sequence shown here is derived from an EMBL/GenBank/DDBJ whole genome shotgun (WGS) entry which is preliminary data.</text>
</comment>
<accession>A2A0K6</accession>
<evidence type="ECO:0000313" key="1">
    <source>
        <dbReference type="EMBL" id="EAY23830.1"/>
    </source>
</evidence>
<gene>
    <name evidence="1" type="ORF">M23134_07083</name>
</gene>